<evidence type="ECO:0000259" key="1">
    <source>
        <dbReference type="Pfam" id="PF01370"/>
    </source>
</evidence>
<gene>
    <name evidence="2" type="ORF">POSPLADRAFT_1166719</name>
</gene>
<dbReference type="STRING" id="670580.A0A1X6N7K8"/>
<organism evidence="2 3">
    <name type="scientific">Postia placenta MAD-698-R-SB12</name>
    <dbReference type="NCBI Taxonomy" id="670580"/>
    <lineage>
        <taxon>Eukaryota</taxon>
        <taxon>Fungi</taxon>
        <taxon>Dikarya</taxon>
        <taxon>Basidiomycota</taxon>
        <taxon>Agaricomycotina</taxon>
        <taxon>Agaricomycetes</taxon>
        <taxon>Polyporales</taxon>
        <taxon>Adustoporiaceae</taxon>
        <taxon>Rhodonia</taxon>
    </lineage>
</organism>
<dbReference type="InterPro" id="IPR036291">
    <property type="entry name" value="NAD(P)-bd_dom_sf"/>
</dbReference>
<feature type="domain" description="NAD-dependent epimerase/dehydratase" evidence="1">
    <location>
        <begin position="167"/>
        <end position="245"/>
    </location>
</feature>
<dbReference type="SUPFAM" id="SSF51735">
    <property type="entry name" value="NAD(P)-binding Rossmann-fold domains"/>
    <property type="match status" value="1"/>
</dbReference>
<name>A0A1X6N7K8_9APHY</name>
<dbReference type="OrthoDB" id="16464at2759"/>
<protein>
    <recommendedName>
        <fullName evidence="1">NAD-dependent epimerase/dehydratase domain-containing protein</fullName>
    </recommendedName>
</protein>
<dbReference type="GeneID" id="36332883"/>
<dbReference type="AlphaFoldDB" id="A0A1X6N7K8"/>
<keyword evidence="3" id="KW-1185">Reference proteome</keyword>
<sequence>MTKKNAIIFGGLNTCTRALAAHLVPPDGEPLVANLRIVDKYSVAPPTTYLGAEFPKVLEKPNVEYKQANLTIPAAVTACFDPPEGQEPYHYVFDLAGEIQWDRPEKVQINNTLCVSQHVGLEAARRGVLAYVKLMHPFYECKEKGSHDEKEDVKPDGVLGTWWHETLRTLGAIDGLNLVIVRKACVYGPYVDYGPITSYMAMASVYAYLKQPVKCLWGPGKHPVHTVHVDDVAGAMWACAEWIDRVGGRTKANEIAGEEIPFRNDKSKAAQVPAMAPPDQKIVAPLFHLEDDGNLDLAGLGTRVANAFGTQLEFYNFMVNTLAKFKLEDHVEDINEEHVSTWTTMITESKPPCPQTHYTAYMTVYNLKRIVVAFNADKLKRVVGYQLKIPQLTPDTVRDVIDKLKAEGSWPNNDS</sequence>
<dbReference type="InterPro" id="IPR001509">
    <property type="entry name" value="Epimerase_deHydtase"/>
</dbReference>
<dbReference type="Proteomes" id="UP000194127">
    <property type="component" value="Unassembled WGS sequence"/>
</dbReference>
<dbReference type="RefSeq" id="XP_024341395.1">
    <property type="nucleotide sequence ID" value="XM_024487934.1"/>
</dbReference>
<reference evidence="2 3" key="1">
    <citation type="submission" date="2017-04" db="EMBL/GenBank/DDBJ databases">
        <title>Genome Sequence of the Model Brown-Rot Fungus Postia placenta SB12.</title>
        <authorList>
            <consortium name="DOE Joint Genome Institute"/>
            <person name="Gaskell J."/>
            <person name="Kersten P."/>
            <person name="Larrondo L.F."/>
            <person name="Canessa P."/>
            <person name="Martinez D."/>
            <person name="Hibbett D."/>
            <person name="Schmoll M."/>
            <person name="Kubicek C.P."/>
            <person name="Martinez A.T."/>
            <person name="Yadav J."/>
            <person name="Master E."/>
            <person name="Magnuson J.K."/>
            <person name="James T."/>
            <person name="Yaver D."/>
            <person name="Berka R."/>
            <person name="Labutti K."/>
            <person name="Lipzen A."/>
            <person name="Aerts A."/>
            <person name="Barry K."/>
            <person name="Henrissat B."/>
            <person name="Blanchette R."/>
            <person name="Grigoriev I."/>
            <person name="Cullen D."/>
        </authorList>
    </citation>
    <scope>NUCLEOTIDE SEQUENCE [LARGE SCALE GENOMIC DNA]</scope>
    <source>
        <strain evidence="2 3">MAD-698-R-SB12</strain>
    </source>
</reference>
<dbReference type="EMBL" id="KZ110593">
    <property type="protein sequence ID" value="OSX64601.1"/>
    <property type="molecule type" value="Genomic_DNA"/>
</dbReference>
<accession>A0A1X6N7K8</accession>
<evidence type="ECO:0000313" key="3">
    <source>
        <dbReference type="Proteomes" id="UP000194127"/>
    </source>
</evidence>
<evidence type="ECO:0000313" key="2">
    <source>
        <dbReference type="EMBL" id="OSX64601.1"/>
    </source>
</evidence>
<dbReference type="Gene3D" id="3.40.50.720">
    <property type="entry name" value="NAD(P)-binding Rossmann-like Domain"/>
    <property type="match status" value="1"/>
</dbReference>
<proteinExistence type="predicted"/>
<dbReference type="Pfam" id="PF01370">
    <property type="entry name" value="Epimerase"/>
    <property type="match status" value="1"/>
</dbReference>